<dbReference type="InterPro" id="IPR027417">
    <property type="entry name" value="P-loop_NTPase"/>
</dbReference>
<dbReference type="InterPro" id="IPR009057">
    <property type="entry name" value="Homeodomain-like_sf"/>
</dbReference>
<dbReference type="InterPro" id="IPR003593">
    <property type="entry name" value="AAA+_ATPase"/>
</dbReference>
<dbReference type="InterPro" id="IPR025944">
    <property type="entry name" value="Sigma_54_int_dom_CS"/>
</dbReference>
<evidence type="ECO:0000256" key="3">
    <source>
        <dbReference type="ARBA" id="ARBA00023015"/>
    </source>
</evidence>
<dbReference type="InterPro" id="IPR002078">
    <property type="entry name" value="Sigma_54_int"/>
</dbReference>
<protein>
    <submittedName>
        <fullName evidence="6">DNA-binding NtrC family response regulator</fullName>
    </submittedName>
</protein>
<dbReference type="Gene3D" id="1.10.10.60">
    <property type="entry name" value="Homeodomain-like"/>
    <property type="match status" value="1"/>
</dbReference>
<keyword evidence="3" id="KW-0805">Transcription regulation</keyword>
<gene>
    <name evidence="6" type="ORF">MSZNOR_2752</name>
</gene>
<dbReference type="SMART" id="SM00382">
    <property type="entry name" value="AAA"/>
    <property type="match status" value="1"/>
</dbReference>
<evidence type="ECO:0000259" key="5">
    <source>
        <dbReference type="PROSITE" id="PS50045"/>
    </source>
</evidence>
<dbReference type="Gene3D" id="1.10.8.60">
    <property type="match status" value="1"/>
</dbReference>
<keyword evidence="2" id="KW-0067">ATP-binding</keyword>
<dbReference type="PROSITE" id="PS50045">
    <property type="entry name" value="SIGMA54_INTERACT_4"/>
    <property type="match status" value="1"/>
</dbReference>
<organism evidence="6 7">
    <name type="scientific">Methylocaldum szegediense</name>
    <dbReference type="NCBI Taxonomy" id="73780"/>
    <lineage>
        <taxon>Bacteria</taxon>
        <taxon>Pseudomonadati</taxon>
        <taxon>Pseudomonadota</taxon>
        <taxon>Gammaproteobacteria</taxon>
        <taxon>Methylococcales</taxon>
        <taxon>Methylococcaceae</taxon>
        <taxon>Methylocaldum</taxon>
    </lineage>
</organism>
<keyword evidence="1" id="KW-0547">Nucleotide-binding</keyword>
<keyword evidence="7" id="KW-1185">Reference proteome</keyword>
<dbReference type="EMBL" id="OX458333">
    <property type="protein sequence ID" value="CAI8864205.1"/>
    <property type="molecule type" value="Genomic_DNA"/>
</dbReference>
<accession>A0ABN8X6I7</accession>
<evidence type="ECO:0000313" key="7">
    <source>
        <dbReference type="Proteomes" id="UP001162030"/>
    </source>
</evidence>
<dbReference type="SUPFAM" id="SSF52540">
    <property type="entry name" value="P-loop containing nucleoside triphosphate hydrolases"/>
    <property type="match status" value="1"/>
</dbReference>
<dbReference type="InterPro" id="IPR058031">
    <property type="entry name" value="AAA_lid_NorR"/>
</dbReference>
<dbReference type="SUPFAM" id="SSF46689">
    <property type="entry name" value="Homeodomain-like"/>
    <property type="match status" value="1"/>
</dbReference>
<dbReference type="Pfam" id="PF25601">
    <property type="entry name" value="AAA_lid_14"/>
    <property type="match status" value="1"/>
</dbReference>
<keyword evidence="4" id="KW-0804">Transcription</keyword>
<feature type="domain" description="Sigma-54 factor interaction" evidence="5">
    <location>
        <begin position="142"/>
        <end position="360"/>
    </location>
</feature>
<dbReference type="RefSeq" id="WP_051331916.1">
    <property type="nucleotide sequence ID" value="NZ_OX458333.1"/>
</dbReference>
<dbReference type="PANTHER" id="PTHR32071">
    <property type="entry name" value="TRANSCRIPTIONAL REGULATORY PROTEIN"/>
    <property type="match status" value="1"/>
</dbReference>
<dbReference type="CDD" id="cd00009">
    <property type="entry name" value="AAA"/>
    <property type="match status" value="1"/>
</dbReference>
<name>A0ABN8X6I7_9GAMM</name>
<dbReference type="InterPro" id="IPR045343">
    <property type="entry name" value="VpsR"/>
</dbReference>
<sequence>MDMRKVLCFNLSAARNESLDALRSLEWTLFSTGDLNEAKDLMDHHRFKVGMVFFGADLPNDLSSVKDLVTARRSMEWIGLLAAGTANRPDLCALISSYFYDYHTLPVDTGRLQLTLGHALGMADMLERAAASSPTYNYREELIGCSPASLRLLRAIKKAAAVSVPVLIVGESGSGKETTALAVHRASARCDKPFVKISCDGLPPEVIRSELFEPGKGGIEAATGGTLFLDDVSHLTEDLQSDLLNFLRNGTLPLANGTRKTPVDVRIIAATQDNLDHLVADGRLRDDLYHRLKTLVINVPPLRERQDDIELLAKHYLRLFSNEGGNAIQNFDPEALKAMRCHNWPGNIRELINRIKRAKVMCEGSSISPKDLGLNDFHQSFSRIFDHPMTLEEAKDQTEKEIIQATLQATENNISRAARQLAVSRMTLYRLMYKHQIRSHWVGENLGIAAQE</sequence>
<dbReference type="PANTHER" id="PTHR32071:SF120">
    <property type="entry name" value="TRANSCRIPTIONAL REGULATOR-RELATED"/>
    <property type="match status" value="1"/>
</dbReference>
<dbReference type="Pfam" id="PF02954">
    <property type="entry name" value="HTH_8"/>
    <property type="match status" value="1"/>
</dbReference>
<evidence type="ECO:0000256" key="4">
    <source>
        <dbReference type="ARBA" id="ARBA00023163"/>
    </source>
</evidence>
<dbReference type="Pfam" id="PF00158">
    <property type="entry name" value="Sigma54_activat"/>
    <property type="match status" value="1"/>
</dbReference>
<keyword evidence="6" id="KW-0238">DNA-binding</keyword>
<dbReference type="PRINTS" id="PR01590">
    <property type="entry name" value="HTHFIS"/>
</dbReference>
<evidence type="ECO:0000313" key="6">
    <source>
        <dbReference type="EMBL" id="CAI8864205.1"/>
    </source>
</evidence>
<dbReference type="SUPFAM" id="SSF52172">
    <property type="entry name" value="CheY-like"/>
    <property type="match status" value="1"/>
</dbReference>
<dbReference type="Proteomes" id="UP001162030">
    <property type="component" value="Chromosome"/>
</dbReference>
<dbReference type="PROSITE" id="PS00688">
    <property type="entry name" value="SIGMA54_INTERACT_3"/>
    <property type="match status" value="1"/>
</dbReference>
<dbReference type="Gene3D" id="3.40.50.300">
    <property type="entry name" value="P-loop containing nucleotide triphosphate hydrolases"/>
    <property type="match status" value="1"/>
</dbReference>
<dbReference type="Pfam" id="PF20161">
    <property type="entry name" value="VpsR"/>
    <property type="match status" value="1"/>
</dbReference>
<evidence type="ECO:0000256" key="2">
    <source>
        <dbReference type="ARBA" id="ARBA00022840"/>
    </source>
</evidence>
<proteinExistence type="predicted"/>
<reference evidence="6 7" key="1">
    <citation type="submission" date="2023-03" db="EMBL/GenBank/DDBJ databases">
        <authorList>
            <person name="Pearce D."/>
        </authorList>
    </citation>
    <scope>NUCLEOTIDE SEQUENCE [LARGE SCALE GENOMIC DNA]</scope>
    <source>
        <strain evidence="6">Msz</strain>
    </source>
</reference>
<dbReference type="InterPro" id="IPR002197">
    <property type="entry name" value="HTH_Fis"/>
</dbReference>
<evidence type="ECO:0000256" key="1">
    <source>
        <dbReference type="ARBA" id="ARBA00022741"/>
    </source>
</evidence>
<dbReference type="InterPro" id="IPR011006">
    <property type="entry name" value="CheY-like_superfamily"/>
</dbReference>
<dbReference type="GO" id="GO:0003677">
    <property type="term" value="F:DNA binding"/>
    <property type="evidence" value="ECO:0007669"/>
    <property type="project" value="UniProtKB-KW"/>
</dbReference>